<organism evidence="3 4">
    <name type="scientific">Phytohabitans aurantiacus</name>
    <dbReference type="NCBI Taxonomy" id="3016789"/>
    <lineage>
        <taxon>Bacteria</taxon>
        <taxon>Bacillati</taxon>
        <taxon>Actinomycetota</taxon>
        <taxon>Actinomycetes</taxon>
        <taxon>Micromonosporales</taxon>
        <taxon>Micromonosporaceae</taxon>
    </lineage>
</organism>
<dbReference type="Pfam" id="PF00106">
    <property type="entry name" value="adh_short"/>
    <property type="match status" value="1"/>
</dbReference>
<dbReference type="InterPro" id="IPR036291">
    <property type="entry name" value="NAD(P)-bd_dom_sf"/>
</dbReference>
<evidence type="ECO:0000313" key="4">
    <source>
        <dbReference type="Proteomes" id="UP001144280"/>
    </source>
</evidence>
<gene>
    <name evidence="3" type="ORF">Pa4123_41150</name>
</gene>
<accession>A0ABQ5QX21</accession>
<evidence type="ECO:0000256" key="1">
    <source>
        <dbReference type="ARBA" id="ARBA00006484"/>
    </source>
</evidence>
<dbReference type="SUPFAM" id="SSF51735">
    <property type="entry name" value="NAD(P)-binding Rossmann-fold domains"/>
    <property type="match status" value="1"/>
</dbReference>
<dbReference type="PRINTS" id="PR00081">
    <property type="entry name" value="GDHRDH"/>
</dbReference>
<dbReference type="PANTHER" id="PTHR24320">
    <property type="entry name" value="RETINOL DEHYDROGENASE"/>
    <property type="match status" value="1"/>
</dbReference>
<keyword evidence="4" id="KW-1185">Reference proteome</keyword>
<keyword evidence="2" id="KW-0560">Oxidoreductase</keyword>
<dbReference type="RefSeq" id="WP_309299503.1">
    <property type="nucleotide sequence ID" value="NZ_BSDI01000019.1"/>
</dbReference>
<dbReference type="Proteomes" id="UP001144280">
    <property type="component" value="Unassembled WGS sequence"/>
</dbReference>
<comment type="caution">
    <text evidence="3">The sequence shown here is derived from an EMBL/GenBank/DDBJ whole genome shotgun (WGS) entry which is preliminary data.</text>
</comment>
<name>A0ABQ5QX21_9ACTN</name>
<dbReference type="PANTHER" id="PTHR24320:SF152">
    <property type="entry name" value="SHORT-CHAIN DEHYDROGENASE_REDUCTASE FAMILY PROTEIN"/>
    <property type="match status" value="1"/>
</dbReference>
<dbReference type="EMBL" id="BSDI01000019">
    <property type="protein sequence ID" value="GLH98840.1"/>
    <property type="molecule type" value="Genomic_DNA"/>
</dbReference>
<proteinExistence type="inferred from homology"/>
<dbReference type="InterPro" id="IPR002347">
    <property type="entry name" value="SDR_fam"/>
</dbReference>
<evidence type="ECO:0000256" key="2">
    <source>
        <dbReference type="ARBA" id="ARBA00023002"/>
    </source>
</evidence>
<evidence type="ECO:0000313" key="3">
    <source>
        <dbReference type="EMBL" id="GLH98840.1"/>
    </source>
</evidence>
<dbReference type="Gene3D" id="3.40.50.720">
    <property type="entry name" value="NAD(P)-binding Rossmann-like Domain"/>
    <property type="match status" value="1"/>
</dbReference>
<protein>
    <submittedName>
        <fullName evidence="3">Dehydrogenase/reductase</fullName>
    </submittedName>
</protein>
<comment type="similarity">
    <text evidence="1">Belongs to the short-chain dehydrogenases/reductases (SDR) family.</text>
</comment>
<sequence length="311" mass="32584">MKDRVGPSASRVVVMTGATSGLGVHALQHLAHEPGTRIIVGARGSGRAVPAGVETLPLDLTSLASVRAFAAGLTRQLNGAPIDALVLNAGMQTTNSTQVSADGFELTFAVNHLAHYLLVRLLLPLVADGGRIVITTSETHDPAMSPLAPKTFEPQTWARPRKEGFASGQRAYGASKLGNMLTARSLAAAGEVKGRGITVIAFSPGLTGGTGLGRDAPRAARIILPLVMHTVFRVISIFRPHFAIGTPERAGQVLAQAASGTLTPPPGRIYMNVVRGNVAFPEPSKMALDNEIRDRMWNDSAAMVGLTNQPA</sequence>
<reference evidence="3" key="1">
    <citation type="submission" date="2022-12" db="EMBL/GenBank/DDBJ databases">
        <title>New Phytohabitans aurantiacus sp. RD004123 nov., an actinomycete isolated from soil.</title>
        <authorList>
            <person name="Triningsih D.W."/>
            <person name="Harunari E."/>
            <person name="Igarashi Y."/>
        </authorList>
    </citation>
    <scope>NUCLEOTIDE SEQUENCE</scope>
    <source>
        <strain evidence="3">RD004123</strain>
    </source>
</reference>